<keyword evidence="6" id="KW-1185">Reference proteome</keyword>
<feature type="compositionally biased region" description="Basic and acidic residues" evidence="4">
    <location>
        <begin position="343"/>
        <end position="356"/>
    </location>
</feature>
<dbReference type="Pfam" id="PF03357">
    <property type="entry name" value="Snf7"/>
    <property type="match status" value="1"/>
</dbReference>
<gene>
    <name evidence="5" type="ORF">CLUP02_16066</name>
</gene>
<dbReference type="Proteomes" id="UP000830671">
    <property type="component" value="Chromosome 9"/>
</dbReference>
<evidence type="ECO:0000256" key="2">
    <source>
        <dbReference type="ARBA" id="ARBA00023054"/>
    </source>
</evidence>
<dbReference type="GO" id="GO:0006900">
    <property type="term" value="P:vesicle budding from membrane"/>
    <property type="evidence" value="ECO:0007669"/>
    <property type="project" value="TreeGrafter"/>
</dbReference>
<dbReference type="Gene3D" id="6.10.250.1710">
    <property type="match status" value="1"/>
</dbReference>
<dbReference type="PANTHER" id="PTHR22761">
    <property type="entry name" value="CHARGED MULTIVESICULAR BODY PROTEIN"/>
    <property type="match status" value="1"/>
</dbReference>
<dbReference type="PANTHER" id="PTHR22761:SF12">
    <property type="entry name" value="CHARGED MULTIVESICULAR BODY PROTEIN 5"/>
    <property type="match status" value="1"/>
</dbReference>
<dbReference type="GO" id="GO:0005771">
    <property type="term" value="C:multivesicular body"/>
    <property type="evidence" value="ECO:0007669"/>
    <property type="project" value="TreeGrafter"/>
</dbReference>
<evidence type="ECO:0000313" key="6">
    <source>
        <dbReference type="Proteomes" id="UP000830671"/>
    </source>
</evidence>
<feature type="compositionally biased region" description="Low complexity" evidence="4">
    <location>
        <begin position="99"/>
        <end position="109"/>
    </location>
</feature>
<dbReference type="InterPro" id="IPR005024">
    <property type="entry name" value="Snf7_fam"/>
</dbReference>
<accession>A0A9Q8T9I5</accession>
<organism evidence="5 6">
    <name type="scientific">Colletotrichum lupini</name>
    <dbReference type="NCBI Taxonomy" id="145971"/>
    <lineage>
        <taxon>Eukaryota</taxon>
        <taxon>Fungi</taxon>
        <taxon>Dikarya</taxon>
        <taxon>Ascomycota</taxon>
        <taxon>Pezizomycotina</taxon>
        <taxon>Sordariomycetes</taxon>
        <taxon>Hypocreomycetidae</taxon>
        <taxon>Glomerellales</taxon>
        <taxon>Glomerellaceae</taxon>
        <taxon>Colletotrichum</taxon>
        <taxon>Colletotrichum acutatum species complex</taxon>
    </lineage>
</organism>
<evidence type="ECO:0000256" key="4">
    <source>
        <dbReference type="SAM" id="MobiDB-lite"/>
    </source>
</evidence>
<reference evidence="5" key="1">
    <citation type="journal article" date="2021" name="Mol. Plant Microbe Interact.">
        <title>Complete Genome Sequence of the Plant-Pathogenic Fungus Colletotrichum lupini.</title>
        <authorList>
            <person name="Baroncelli R."/>
            <person name="Pensec F."/>
            <person name="Da Lio D."/>
            <person name="Boufleur T."/>
            <person name="Vicente I."/>
            <person name="Sarrocco S."/>
            <person name="Picot A."/>
            <person name="Baraldi E."/>
            <person name="Sukno S."/>
            <person name="Thon M."/>
            <person name="Le Floch G."/>
        </authorList>
    </citation>
    <scope>NUCLEOTIDE SEQUENCE</scope>
    <source>
        <strain evidence="5">IMI 504893</strain>
    </source>
</reference>
<dbReference type="RefSeq" id="XP_049152137.1">
    <property type="nucleotide sequence ID" value="XM_049294990.1"/>
</dbReference>
<proteinExistence type="inferred from homology"/>
<evidence type="ECO:0000313" key="5">
    <source>
        <dbReference type="EMBL" id="UQC90536.1"/>
    </source>
</evidence>
<feature type="coiled-coil region" evidence="3">
    <location>
        <begin position="179"/>
        <end position="292"/>
    </location>
</feature>
<dbReference type="KEGG" id="clup:CLUP02_16066"/>
<protein>
    <submittedName>
        <fullName evidence="5">Snf7 family protein</fullName>
    </submittedName>
</protein>
<evidence type="ECO:0000256" key="3">
    <source>
        <dbReference type="SAM" id="Coils"/>
    </source>
</evidence>
<dbReference type="GeneID" id="73350000"/>
<evidence type="ECO:0000256" key="1">
    <source>
        <dbReference type="ARBA" id="ARBA00006190"/>
    </source>
</evidence>
<feature type="region of interest" description="Disordered" evidence="4">
    <location>
        <begin position="336"/>
        <end position="356"/>
    </location>
</feature>
<feature type="region of interest" description="Disordered" evidence="4">
    <location>
        <begin position="61"/>
        <end position="142"/>
    </location>
</feature>
<keyword evidence="2 3" id="KW-0175">Coiled coil</keyword>
<dbReference type="EMBL" id="CP019481">
    <property type="protein sequence ID" value="UQC90536.1"/>
    <property type="molecule type" value="Genomic_DNA"/>
</dbReference>
<dbReference type="Gene3D" id="1.10.287.1060">
    <property type="entry name" value="ESAT-6-like"/>
    <property type="match status" value="1"/>
</dbReference>
<name>A0A9Q8T9I5_9PEZI</name>
<dbReference type="GO" id="GO:0032511">
    <property type="term" value="P:late endosome to vacuole transport via multivesicular body sorting pathway"/>
    <property type="evidence" value="ECO:0007669"/>
    <property type="project" value="TreeGrafter"/>
</dbReference>
<dbReference type="AlphaFoldDB" id="A0A9Q8T9I5"/>
<sequence length="356" mass="39770">MPRIWEETIMLVRGLEHSTFQSLLSRLQSLIECDEVIRYRLAIWRPLNSGYPGFSTVSAKPGMARRLSGGLPNHPQPPPRPRGPIDNRHPASSPRNVIQATTQTPTTTQRYSQPHQAHHASSPTPQETKVPSPTNLSNTHKSPAAMNRLFGAAPKGPKPTLNSAITNIDDRISSIDVKLSALTAELNTYQQKLSKMRDGPGKNAIKQKALKVLQRRKMYESQRDQLQSQVWNMEQAQTMQDNLKNTMATVDALKTTNKELKKQYGKVDIDKIERLQDEMADLMDIGNDIQESLARSYDVPEDVDEAELDAELEALGMEAELEPEMGAMPSFLQEELPEFVDEEPAKEGAKLKEAAG</sequence>
<feature type="compositionally biased region" description="Polar residues" evidence="4">
    <location>
        <begin position="110"/>
        <end position="141"/>
    </location>
</feature>
<comment type="similarity">
    <text evidence="1">Belongs to the SNF7 family.</text>
</comment>